<accession>A0A223P3H0</accession>
<protein>
    <submittedName>
        <fullName evidence="1">Uncharacterized protein</fullName>
    </submittedName>
</protein>
<dbReference type="AlphaFoldDB" id="A0A223P3H0"/>
<dbReference type="Proteomes" id="UP000215002">
    <property type="component" value="Chromosome"/>
</dbReference>
<reference evidence="1 2" key="1">
    <citation type="submission" date="2017-08" db="EMBL/GenBank/DDBJ databases">
        <title>Complete genome sequence of Mucilaginibacter sp. strain BJC16-A31.</title>
        <authorList>
            <consortium name="Henan University of Science and Technology"/>
            <person name="You X."/>
        </authorList>
    </citation>
    <scope>NUCLEOTIDE SEQUENCE [LARGE SCALE GENOMIC DNA]</scope>
    <source>
        <strain evidence="1 2">BJC16-A31</strain>
    </source>
</reference>
<proteinExistence type="predicted"/>
<name>A0A223P3H0_9SPHI</name>
<sequence length="42" mass="4613">METSDNEHVSQRSTRSVCRNGTLAARFGRKKTILATATTGFL</sequence>
<keyword evidence="2" id="KW-1185">Reference proteome</keyword>
<evidence type="ECO:0000313" key="2">
    <source>
        <dbReference type="Proteomes" id="UP000215002"/>
    </source>
</evidence>
<organism evidence="1 2">
    <name type="scientific">Mucilaginibacter xinganensis</name>
    <dbReference type="NCBI Taxonomy" id="1234841"/>
    <lineage>
        <taxon>Bacteria</taxon>
        <taxon>Pseudomonadati</taxon>
        <taxon>Bacteroidota</taxon>
        <taxon>Sphingobacteriia</taxon>
        <taxon>Sphingobacteriales</taxon>
        <taxon>Sphingobacteriaceae</taxon>
        <taxon>Mucilaginibacter</taxon>
    </lineage>
</organism>
<dbReference type="KEGG" id="muc:MuYL_4774"/>
<dbReference type="EMBL" id="CP022743">
    <property type="protein sequence ID" value="ASU36657.1"/>
    <property type="molecule type" value="Genomic_DNA"/>
</dbReference>
<evidence type="ECO:0000313" key="1">
    <source>
        <dbReference type="EMBL" id="ASU36657.1"/>
    </source>
</evidence>
<gene>
    <name evidence="1" type="ORF">MuYL_4774</name>
</gene>